<feature type="transmembrane region" description="Helical" evidence="6">
    <location>
        <begin position="174"/>
        <end position="194"/>
    </location>
</feature>
<feature type="transmembrane region" description="Helical" evidence="6">
    <location>
        <begin position="142"/>
        <end position="162"/>
    </location>
</feature>
<dbReference type="InterPro" id="IPR020846">
    <property type="entry name" value="MFS_dom"/>
</dbReference>
<dbReference type="PANTHER" id="PTHR43124:SF3">
    <property type="entry name" value="CHLORAMPHENICOL EFFLUX PUMP RV0191"/>
    <property type="match status" value="1"/>
</dbReference>
<evidence type="ECO:0000256" key="3">
    <source>
        <dbReference type="ARBA" id="ARBA00022692"/>
    </source>
</evidence>
<evidence type="ECO:0000256" key="2">
    <source>
        <dbReference type="ARBA" id="ARBA00022475"/>
    </source>
</evidence>
<feature type="transmembrane region" description="Helical" evidence="6">
    <location>
        <begin position="382"/>
        <end position="400"/>
    </location>
</feature>
<keyword evidence="2" id="KW-1003">Cell membrane</keyword>
<feature type="transmembrane region" description="Helical" evidence="6">
    <location>
        <begin position="313"/>
        <end position="331"/>
    </location>
</feature>
<reference evidence="8 9" key="1">
    <citation type="submission" date="2021-12" db="EMBL/GenBank/DDBJ databases">
        <title>Genome sequence of Kibdelosporangium philippinense ATCC 49844.</title>
        <authorList>
            <person name="Fedorov E.A."/>
            <person name="Omeragic M."/>
            <person name="Shalygina K.F."/>
            <person name="Maclea K.S."/>
        </authorList>
    </citation>
    <scope>NUCLEOTIDE SEQUENCE [LARGE SCALE GENOMIC DNA]</scope>
    <source>
        <strain evidence="8 9">ATCC 49844</strain>
    </source>
</reference>
<keyword evidence="4 6" id="KW-1133">Transmembrane helix</keyword>
<feature type="transmembrane region" description="Helical" evidence="6">
    <location>
        <begin position="111"/>
        <end position="130"/>
    </location>
</feature>
<protein>
    <submittedName>
        <fullName evidence="8">MFS transporter</fullName>
    </submittedName>
</protein>
<evidence type="ECO:0000259" key="7">
    <source>
        <dbReference type="PROSITE" id="PS50850"/>
    </source>
</evidence>
<sequence>MHQTTMSDARPTAMGAIIVGCLFTAVSFTINAMDRQVFYPLLPEIRTEFGFSLGQGGLLATGFTLGLALAGILGGHLVDRTSRKSVLLVSIGIFSVGTLLLPLSVGFPDMAAYRIVSGIGEGLQAAAIYAAAGSFFFRRRTLAFGVLSAAFGAGVFLGPLIGSQLASTWDDWRAPFIAFGLGGLLIMLVMVFGVHRGLTEATAGGAGEPAPDVEHVPESPYNRNTLMLGIASAMGGLVFYGFLGLYPTYLRSELAFTPGQTALATGLIGAGAAMGVLFGWLGDRFDQRTLLIGTYTTVAVVAWFVYHGPVSPGWQYLLAFLMGSFGSGALFPNCNSAMTRAVRPHHIGRGGGLFLGSYYTAAATSGLLFAELVEWIGWADAALWQFTLLPVIAVVALWFVDSGSQIGGVRPPVRTIVDSRSD</sequence>
<feature type="transmembrane region" description="Helical" evidence="6">
    <location>
        <begin position="352"/>
        <end position="370"/>
    </location>
</feature>
<dbReference type="InterPro" id="IPR011701">
    <property type="entry name" value="MFS"/>
</dbReference>
<dbReference type="SUPFAM" id="SSF103473">
    <property type="entry name" value="MFS general substrate transporter"/>
    <property type="match status" value="1"/>
</dbReference>
<feature type="transmembrane region" description="Helical" evidence="6">
    <location>
        <begin position="53"/>
        <end position="74"/>
    </location>
</feature>
<keyword evidence="5 6" id="KW-0472">Membrane</keyword>
<dbReference type="InterPro" id="IPR001958">
    <property type="entry name" value="Tet-R_TetA/multi-R_MdtG-like"/>
</dbReference>
<dbReference type="InterPro" id="IPR050189">
    <property type="entry name" value="MFS_Efflux_Transporters"/>
</dbReference>
<dbReference type="InterPro" id="IPR036259">
    <property type="entry name" value="MFS_trans_sf"/>
</dbReference>
<dbReference type="EMBL" id="JAJVCN010000001">
    <property type="protein sequence ID" value="MCE7001622.1"/>
    <property type="molecule type" value="Genomic_DNA"/>
</dbReference>
<feature type="transmembrane region" description="Helical" evidence="6">
    <location>
        <begin position="226"/>
        <end position="249"/>
    </location>
</feature>
<keyword evidence="3 6" id="KW-0812">Transmembrane</keyword>
<keyword evidence="9" id="KW-1185">Reference proteome</keyword>
<evidence type="ECO:0000313" key="8">
    <source>
        <dbReference type="EMBL" id="MCE7001622.1"/>
    </source>
</evidence>
<evidence type="ECO:0000256" key="1">
    <source>
        <dbReference type="ARBA" id="ARBA00004651"/>
    </source>
</evidence>
<dbReference type="RefSeq" id="WP_233722683.1">
    <property type="nucleotide sequence ID" value="NZ_JAJVCN010000001.1"/>
</dbReference>
<comment type="subcellular location">
    <subcellularLocation>
        <location evidence="1">Cell membrane</location>
        <topology evidence="1">Multi-pass membrane protein</topology>
    </subcellularLocation>
</comment>
<feature type="transmembrane region" description="Helical" evidence="6">
    <location>
        <begin position="289"/>
        <end position="307"/>
    </location>
</feature>
<dbReference type="Proteomes" id="UP001521150">
    <property type="component" value="Unassembled WGS sequence"/>
</dbReference>
<evidence type="ECO:0000256" key="6">
    <source>
        <dbReference type="SAM" id="Phobius"/>
    </source>
</evidence>
<comment type="caution">
    <text evidence="8">The sequence shown here is derived from an EMBL/GenBank/DDBJ whole genome shotgun (WGS) entry which is preliminary data.</text>
</comment>
<dbReference type="PROSITE" id="PS50850">
    <property type="entry name" value="MFS"/>
    <property type="match status" value="1"/>
</dbReference>
<feature type="transmembrane region" description="Helical" evidence="6">
    <location>
        <begin position="12"/>
        <end position="33"/>
    </location>
</feature>
<dbReference type="PRINTS" id="PR01035">
    <property type="entry name" value="TCRTETA"/>
</dbReference>
<gene>
    <name evidence="8" type="ORF">LWC34_02015</name>
</gene>
<feature type="domain" description="Major facilitator superfamily (MFS) profile" evidence="7">
    <location>
        <begin position="20"/>
        <end position="405"/>
    </location>
</feature>
<accession>A0ABS8Z2E8</accession>
<feature type="transmembrane region" description="Helical" evidence="6">
    <location>
        <begin position="86"/>
        <end position="105"/>
    </location>
</feature>
<feature type="transmembrane region" description="Helical" evidence="6">
    <location>
        <begin position="261"/>
        <end position="282"/>
    </location>
</feature>
<dbReference type="PANTHER" id="PTHR43124">
    <property type="entry name" value="PURINE EFFLUX PUMP PBUE"/>
    <property type="match status" value="1"/>
</dbReference>
<evidence type="ECO:0000256" key="5">
    <source>
        <dbReference type="ARBA" id="ARBA00023136"/>
    </source>
</evidence>
<dbReference type="Pfam" id="PF07690">
    <property type="entry name" value="MFS_1"/>
    <property type="match status" value="1"/>
</dbReference>
<dbReference type="Gene3D" id="1.20.1250.20">
    <property type="entry name" value="MFS general substrate transporter like domains"/>
    <property type="match status" value="1"/>
</dbReference>
<organism evidence="8 9">
    <name type="scientific">Kibdelosporangium philippinense</name>
    <dbReference type="NCBI Taxonomy" id="211113"/>
    <lineage>
        <taxon>Bacteria</taxon>
        <taxon>Bacillati</taxon>
        <taxon>Actinomycetota</taxon>
        <taxon>Actinomycetes</taxon>
        <taxon>Pseudonocardiales</taxon>
        <taxon>Pseudonocardiaceae</taxon>
        <taxon>Kibdelosporangium</taxon>
    </lineage>
</organism>
<proteinExistence type="predicted"/>
<evidence type="ECO:0000256" key="4">
    <source>
        <dbReference type="ARBA" id="ARBA00022989"/>
    </source>
</evidence>
<name>A0ABS8Z2E8_9PSEU</name>
<evidence type="ECO:0000313" key="9">
    <source>
        <dbReference type="Proteomes" id="UP001521150"/>
    </source>
</evidence>